<evidence type="ECO:0000256" key="1">
    <source>
        <dbReference type="SAM" id="Phobius"/>
    </source>
</evidence>
<reference evidence="2 3" key="1">
    <citation type="submission" date="2023-05" db="EMBL/GenBank/DDBJ databases">
        <title>Sequencing and Assembly of Streptomyces sp. NP73.</title>
        <authorList>
            <person name="Konwar A.N."/>
            <person name="Saikia K."/>
            <person name="Thakur D."/>
        </authorList>
    </citation>
    <scope>NUCLEOTIDE SEQUENCE [LARGE SCALE GENOMIC DNA]</scope>
    <source>
        <strain evidence="2 3">NP73</strain>
    </source>
</reference>
<feature type="transmembrane region" description="Helical" evidence="1">
    <location>
        <begin position="353"/>
        <end position="373"/>
    </location>
</feature>
<evidence type="ECO:0000313" key="3">
    <source>
        <dbReference type="Proteomes" id="UP001223390"/>
    </source>
</evidence>
<feature type="transmembrane region" description="Helical" evidence="1">
    <location>
        <begin position="315"/>
        <end position="333"/>
    </location>
</feature>
<dbReference type="EMBL" id="JASITI010000008">
    <property type="protein sequence ID" value="MDK9495769.1"/>
    <property type="molecule type" value="Genomic_DNA"/>
</dbReference>
<dbReference type="InterPro" id="IPR018650">
    <property type="entry name" value="STSV1_Orf64"/>
</dbReference>
<gene>
    <name evidence="2" type="ORF">QEZ40_007062</name>
</gene>
<comment type="caution">
    <text evidence="2">The sequence shown here is derived from an EMBL/GenBank/DDBJ whole genome shotgun (WGS) entry which is preliminary data.</text>
</comment>
<keyword evidence="1" id="KW-0812">Transmembrane</keyword>
<keyword evidence="1" id="KW-1133">Transmembrane helix</keyword>
<feature type="transmembrane region" description="Helical" evidence="1">
    <location>
        <begin position="285"/>
        <end position="303"/>
    </location>
</feature>
<keyword evidence="1" id="KW-0472">Membrane</keyword>
<dbReference type="Pfam" id="PF09852">
    <property type="entry name" value="DUF2079"/>
    <property type="match status" value="1"/>
</dbReference>
<keyword evidence="3" id="KW-1185">Reference proteome</keyword>
<accession>A0ABT7GS83</accession>
<protein>
    <submittedName>
        <fullName evidence="2">DUF2079 domain-containing protein</fullName>
    </submittedName>
</protein>
<name>A0ABT7GS83_9ACTN</name>
<dbReference type="Proteomes" id="UP001223390">
    <property type="component" value="Unassembled WGS sequence"/>
</dbReference>
<evidence type="ECO:0000313" key="2">
    <source>
        <dbReference type="EMBL" id="MDK9495769.1"/>
    </source>
</evidence>
<sequence length="471" mass="49792">MPISGSRPSTGDRTTLDPAGRAARGAPYALAAALFLAYAVLSVTRHRRMEEGSWDLGIFEQAVRAYAWLRPPLVDLKGPGSNILGDHFSPVVALIAPLYRVFPTPVTLLVVQAALIALSALPVTRASAKLLGRARGLALGAAYGLSWGIQRAVEFDFHEICFAVPLLAFALEALLARRWRTALGWGLPLLLVKEDLGITLAALALVTAWRARHADPRAARLAAAVALAGAAAAALVFTVVIPAFAADGYAYWEKLGAGGAGGPLGGLGTKLTTLGWVLVPTTGLLALRSPLLLVAVPTLGWRFLSGDPHYWSTDYHYSAVLMPVVALALADALDTARRSPRPRVRAYAHQLPGAVLAAALALSATSLPLARLGERSAYGKPARVAAVERLLAQIPDGVRVEADHGPLTRLTSRCQVYWIGGTQGVLPAYLVYDGSDGRAGDPVAFAERLHPGSRFVLMGEAGGYVLLQRML</sequence>
<proteinExistence type="predicted"/>
<organism evidence="2 3">
    <name type="scientific">Streptomyces katrae</name>
    <dbReference type="NCBI Taxonomy" id="68223"/>
    <lineage>
        <taxon>Bacteria</taxon>
        <taxon>Bacillati</taxon>
        <taxon>Actinomycetota</taxon>
        <taxon>Actinomycetes</taxon>
        <taxon>Kitasatosporales</taxon>
        <taxon>Streptomycetaceae</taxon>
        <taxon>Streptomyces</taxon>
    </lineage>
</organism>
<dbReference type="RefSeq" id="WP_285341308.1">
    <property type="nucleotide sequence ID" value="NZ_JASITI010000008.1"/>
</dbReference>
<feature type="transmembrane region" description="Helical" evidence="1">
    <location>
        <begin position="221"/>
        <end position="245"/>
    </location>
</feature>
<feature type="transmembrane region" description="Helical" evidence="1">
    <location>
        <begin position="25"/>
        <end position="44"/>
    </location>
</feature>